<gene>
    <name evidence="1" type="ORF">H6G06_21930</name>
</gene>
<name>A0A927A1G0_9NOST</name>
<reference evidence="2" key="1">
    <citation type="journal article" date="2020" name="ISME J.">
        <title>Comparative genomics reveals insights into cyanobacterial evolution and habitat adaptation.</title>
        <authorList>
            <person name="Chen M.Y."/>
            <person name="Teng W.K."/>
            <person name="Zhao L."/>
            <person name="Hu C.X."/>
            <person name="Zhou Y.K."/>
            <person name="Han B.P."/>
            <person name="Song L.R."/>
            <person name="Shu W.S."/>
        </authorList>
    </citation>
    <scope>NUCLEOTIDE SEQUENCE [LARGE SCALE GENOMIC DNA]</scope>
    <source>
        <strain evidence="2">FACHB-251</strain>
    </source>
</reference>
<proteinExistence type="predicted"/>
<evidence type="ECO:0000313" key="1">
    <source>
        <dbReference type="EMBL" id="MBD2296062.1"/>
    </source>
</evidence>
<sequence length="59" mass="6895">MNYCPCCSDLLLKHIRNSQNYWFCRSCWQEMPVIKINLSVSLAEAILVKIPRQTPRLVA</sequence>
<dbReference type="RefSeq" id="WP_190564043.1">
    <property type="nucleotide sequence ID" value="NZ_JACJQU010000018.1"/>
</dbReference>
<keyword evidence="2" id="KW-1185">Reference proteome</keyword>
<comment type="caution">
    <text evidence="1">The sequence shown here is derived from an EMBL/GenBank/DDBJ whole genome shotgun (WGS) entry which is preliminary data.</text>
</comment>
<protein>
    <submittedName>
        <fullName evidence="1">Uncharacterized protein</fullName>
    </submittedName>
</protein>
<accession>A0A927A1G0</accession>
<dbReference type="EMBL" id="JACJQU010000018">
    <property type="protein sequence ID" value="MBD2296062.1"/>
    <property type="molecule type" value="Genomic_DNA"/>
</dbReference>
<evidence type="ECO:0000313" key="2">
    <source>
        <dbReference type="Proteomes" id="UP000662185"/>
    </source>
</evidence>
<organism evidence="1 2">
    <name type="scientific">Anabaena sphaerica FACHB-251</name>
    <dbReference type="NCBI Taxonomy" id="2692883"/>
    <lineage>
        <taxon>Bacteria</taxon>
        <taxon>Bacillati</taxon>
        <taxon>Cyanobacteriota</taxon>
        <taxon>Cyanophyceae</taxon>
        <taxon>Nostocales</taxon>
        <taxon>Nostocaceae</taxon>
        <taxon>Anabaena</taxon>
    </lineage>
</organism>
<dbReference type="AlphaFoldDB" id="A0A927A1G0"/>
<dbReference type="Proteomes" id="UP000662185">
    <property type="component" value="Unassembled WGS sequence"/>
</dbReference>